<dbReference type="GO" id="GO:0003677">
    <property type="term" value="F:DNA binding"/>
    <property type="evidence" value="ECO:0007669"/>
    <property type="project" value="UniProtKB-KW"/>
</dbReference>
<dbReference type="PANTHER" id="PTHR43140:SF1">
    <property type="entry name" value="TYPE I RESTRICTION ENZYME ECOKI SPECIFICITY SUBUNIT"/>
    <property type="match status" value="1"/>
</dbReference>
<organism evidence="5 6">
    <name type="scientific">Nitrosomonas oligotropha</name>
    <dbReference type="NCBI Taxonomy" id="42354"/>
    <lineage>
        <taxon>Bacteria</taxon>
        <taxon>Pseudomonadati</taxon>
        <taxon>Pseudomonadota</taxon>
        <taxon>Betaproteobacteria</taxon>
        <taxon>Nitrosomonadales</taxon>
        <taxon>Nitrosomonadaceae</taxon>
        <taxon>Nitrosomonas</taxon>
    </lineage>
</organism>
<comment type="similarity">
    <text evidence="1">Belongs to the type-I restriction system S methylase family.</text>
</comment>
<keyword evidence="3" id="KW-0238">DNA-binding</keyword>
<dbReference type="InterPro" id="IPR044946">
    <property type="entry name" value="Restrct_endonuc_typeI_TRD_sf"/>
</dbReference>
<evidence type="ECO:0000313" key="5">
    <source>
        <dbReference type="EMBL" id="PTQ74698.1"/>
    </source>
</evidence>
<dbReference type="Gene3D" id="3.90.220.20">
    <property type="entry name" value="DNA methylase specificity domains"/>
    <property type="match status" value="3"/>
</dbReference>
<evidence type="ECO:0000256" key="2">
    <source>
        <dbReference type="ARBA" id="ARBA00022747"/>
    </source>
</evidence>
<gene>
    <name evidence="5" type="ORF">C8R26_12631</name>
</gene>
<dbReference type="RefSeq" id="WP_107804101.1">
    <property type="nucleotide sequence ID" value="NZ_QAOI01000026.1"/>
</dbReference>
<dbReference type="InterPro" id="IPR051212">
    <property type="entry name" value="Type-I_RE_S_subunit"/>
</dbReference>
<feature type="domain" description="Type I restriction modification DNA specificity" evidence="4">
    <location>
        <begin position="50"/>
        <end position="177"/>
    </location>
</feature>
<sequence>MTFGWVTAPIGKVVTPVDRPESPQPGVIYRQIGVRLWGGGAYERESMDGSDTQYKTLNCVEPNDIIVNKIWARNGSVSVVNKVLAGCYCSSEFPLYRPIPDALYPKWFYWITKARWFWNSCDEKSRGTSGKNRIKPHKFLEIHIPLPPLDEQRRIVAKIESILSKIDEARQLRQAIQKDAQAMLHSAFQQIVKSAEYCSMAEVAPIVRRPVTTEPESEYQELGVRSFGKGTFHKPVLNGIDVGTKKLYRICPGDLLFSNVFAWEGAIAVVQPEDAERVGSHRFITCVAEKDVTTPEFLCFYLLTDEGIEKVRAASPGGAGRNRTLGLNKLEKIEVPIPLYDKQLWFNRLQAQVGTIQQTQVDSQVELDALLPSLLNKAFKGEL</sequence>
<reference evidence="5 6" key="1">
    <citation type="submission" date="2018-04" db="EMBL/GenBank/DDBJ databases">
        <title>Active sludge and wastewater microbial communities from Klosterneuburg, Austria.</title>
        <authorList>
            <person name="Wagner M."/>
        </authorList>
    </citation>
    <scope>NUCLEOTIDE SEQUENCE [LARGE SCALE GENOMIC DNA]</scope>
    <source>
        <strain evidence="5 6">Nm49</strain>
    </source>
</reference>
<dbReference type="Proteomes" id="UP000244128">
    <property type="component" value="Unassembled WGS sequence"/>
</dbReference>
<dbReference type="EMBL" id="QAOI01000026">
    <property type="protein sequence ID" value="PTQ74698.1"/>
    <property type="molecule type" value="Genomic_DNA"/>
</dbReference>
<protein>
    <submittedName>
        <fullName evidence="5">Type I restriction enzyme S subunit</fullName>
    </submittedName>
</protein>
<dbReference type="InterPro" id="IPR000055">
    <property type="entry name" value="Restrct_endonuc_typeI_TRD"/>
</dbReference>
<name>A0A2T5HT70_9PROT</name>
<keyword evidence="2" id="KW-0680">Restriction system</keyword>
<evidence type="ECO:0000313" key="6">
    <source>
        <dbReference type="Proteomes" id="UP000244128"/>
    </source>
</evidence>
<dbReference type="Pfam" id="PF01420">
    <property type="entry name" value="Methylase_S"/>
    <property type="match status" value="1"/>
</dbReference>
<proteinExistence type="inferred from homology"/>
<dbReference type="SUPFAM" id="SSF116734">
    <property type="entry name" value="DNA methylase specificity domain"/>
    <property type="match status" value="2"/>
</dbReference>
<evidence type="ECO:0000256" key="3">
    <source>
        <dbReference type="ARBA" id="ARBA00023125"/>
    </source>
</evidence>
<accession>A0A2T5HT70</accession>
<evidence type="ECO:0000259" key="4">
    <source>
        <dbReference type="Pfam" id="PF01420"/>
    </source>
</evidence>
<dbReference type="GO" id="GO:0009307">
    <property type="term" value="P:DNA restriction-modification system"/>
    <property type="evidence" value="ECO:0007669"/>
    <property type="project" value="UniProtKB-KW"/>
</dbReference>
<evidence type="ECO:0000256" key="1">
    <source>
        <dbReference type="ARBA" id="ARBA00010923"/>
    </source>
</evidence>
<dbReference type="PANTHER" id="PTHR43140">
    <property type="entry name" value="TYPE-1 RESTRICTION ENZYME ECOKI SPECIFICITY PROTEIN"/>
    <property type="match status" value="1"/>
</dbReference>
<dbReference type="AlphaFoldDB" id="A0A2T5HT70"/>
<comment type="caution">
    <text evidence="5">The sequence shown here is derived from an EMBL/GenBank/DDBJ whole genome shotgun (WGS) entry which is preliminary data.</text>
</comment>